<reference evidence="12 13" key="1">
    <citation type="submission" date="2018-01" db="EMBL/GenBank/DDBJ databases">
        <title>Metagenomic assembled genomes from two thermal pools in the Uzon Caldera, Kamchatka, Russia.</title>
        <authorList>
            <person name="Wilkins L."/>
            <person name="Ettinger C."/>
        </authorList>
    </citation>
    <scope>NUCLEOTIDE SEQUENCE [LARGE SCALE GENOMIC DNA]</scope>
    <source>
        <strain evidence="12">ZAV-08</strain>
    </source>
</reference>
<dbReference type="InterPro" id="IPR005490">
    <property type="entry name" value="LD_TPept_cat_dom"/>
</dbReference>
<evidence type="ECO:0000256" key="7">
    <source>
        <dbReference type="ARBA" id="ARBA00022984"/>
    </source>
</evidence>
<dbReference type="GO" id="GO:0071972">
    <property type="term" value="F:peptidoglycan L,D-transpeptidase activity"/>
    <property type="evidence" value="ECO:0007669"/>
    <property type="project" value="TreeGrafter"/>
</dbReference>
<keyword evidence="4" id="KW-0808">Transferase</keyword>
<evidence type="ECO:0000256" key="3">
    <source>
        <dbReference type="ARBA" id="ARBA00022676"/>
    </source>
</evidence>
<gene>
    <name evidence="12" type="ORF">C0190_03280</name>
</gene>
<sequence length="310" mass="35619">MKFHNFEISLLFVLFYITLGTCQVKEPDKSAPLFTPLIPNKFIYFENPSYVLQENDTLVDLAVQFKVGYYHLILANPKIDPWIPPPGKKIIIPKKILIPEDFLYLSDNFILINLPEMRLYYFKNNSFFIAPIGIGTKGNLPPTGVYTIINKKEKPIWYPPPSIKAEDPTLPDMVPPGPDNPMGDYALYLSRGLYAIHGTNKIYSIGRRTTHGCIRLYPEDIKFLFDNVAVGTLIKITYEPYKLAIEKGKIYLQAYPDIENLIKNPLPYIIQKLDKLTERKNLSYKINLKVLEKIIEKPDGLIHEIGTIKN</sequence>
<dbReference type="PANTHER" id="PTHR30582">
    <property type="entry name" value="L,D-TRANSPEPTIDASE"/>
    <property type="match status" value="1"/>
</dbReference>
<comment type="pathway">
    <text evidence="1 9">Cell wall biogenesis; peptidoglycan biosynthesis.</text>
</comment>
<comment type="caution">
    <text evidence="12">The sequence shown here is derived from an EMBL/GenBank/DDBJ whole genome shotgun (WGS) entry which is preliminary data.</text>
</comment>
<evidence type="ECO:0000256" key="1">
    <source>
        <dbReference type="ARBA" id="ARBA00004752"/>
    </source>
</evidence>
<dbReference type="Gene3D" id="2.40.440.10">
    <property type="entry name" value="L,D-transpeptidase catalytic domain-like"/>
    <property type="match status" value="1"/>
</dbReference>
<dbReference type="GO" id="GO:0016757">
    <property type="term" value="F:glycosyltransferase activity"/>
    <property type="evidence" value="ECO:0007669"/>
    <property type="project" value="UniProtKB-KW"/>
</dbReference>
<dbReference type="UniPathway" id="UPA00219"/>
<evidence type="ECO:0000256" key="9">
    <source>
        <dbReference type="PROSITE-ProRule" id="PRU01373"/>
    </source>
</evidence>
<dbReference type="GO" id="GO:0005576">
    <property type="term" value="C:extracellular region"/>
    <property type="evidence" value="ECO:0007669"/>
    <property type="project" value="TreeGrafter"/>
</dbReference>
<dbReference type="EMBL" id="PNIK01000048">
    <property type="protein sequence ID" value="PMP67475.1"/>
    <property type="molecule type" value="Genomic_DNA"/>
</dbReference>
<dbReference type="Proteomes" id="UP000235460">
    <property type="component" value="Unassembled WGS sequence"/>
</dbReference>
<feature type="active site" description="Nucleophile" evidence="9">
    <location>
        <position position="213"/>
    </location>
</feature>
<dbReference type="GO" id="GO:0071555">
    <property type="term" value="P:cell wall organization"/>
    <property type="evidence" value="ECO:0007669"/>
    <property type="project" value="UniProtKB-UniRule"/>
</dbReference>
<dbReference type="PROSITE" id="PS51782">
    <property type="entry name" value="LYSM"/>
    <property type="match status" value="1"/>
</dbReference>
<feature type="domain" description="L,D-TPase catalytic" evidence="11">
    <location>
        <begin position="108"/>
        <end position="237"/>
    </location>
</feature>
<evidence type="ECO:0000313" key="12">
    <source>
        <dbReference type="EMBL" id="PMP67475.1"/>
    </source>
</evidence>
<dbReference type="GO" id="GO:0008360">
    <property type="term" value="P:regulation of cell shape"/>
    <property type="evidence" value="ECO:0007669"/>
    <property type="project" value="UniProtKB-UniRule"/>
</dbReference>
<evidence type="ECO:0000256" key="8">
    <source>
        <dbReference type="ARBA" id="ARBA00023316"/>
    </source>
</evidence>
<evidence type="ECO:0000256" key="5">
    <source>
        <dbReference type="ARBA" id="ARBA00022801"/>
    </source>
</evidence>
<evidence type="ECO:0000259" key="10">
    <source>
        <dbReference type="PROSITE" id="PS51782"/>
    </source>
</evidence>
<dbReference type="AlphaFoldDB" id="A0A2N7PP16"/>
<dbReference type="GO" id="GO:0018104">
    <property type="term" value="P:peptidoglycan-protein cross-linking"/>
    <property type="evidence" value="ECO:0007669"/>
    <property type="project" value="TreeGrafter"/>
</dbReference>
<keyword evidence="8 9" id="KW-0961">Cell wall biogenesis/degradation</keyword>
<dbReference type="Pfam" id="PF03734">
    <property type="entry name" value="YkuD"/>
    <property type="match status" value="1"/>
</dbReference>
<evidence type="ECO:0000313" key="13">
    <source>
        <dbReference type="Proteomes" id="UP000235460"/>
    </source>
</evidence>
<dbReference type="Gene3D" id="3.10.350.10">
    <property type="entry name" value="LysM domain"/>
    <property type="match status" value="1"/>
</dbReference>
<comment type="similarity">
    <text evidence="2">Belongs to the YkuD family.</text>
</comment>
<evidence type="ECO:0000259" key="11">
    <source>
        <dbReference type="PROSITE" id="PS52029"/>
    </source>
</evidence>
<dbReference type="SUPFAM" id="SSF54106">
    <property type="entry name" value="LysM domain"/>
    <property type="match status" value="1"/>
</dbReference>
<keyword evidence="6 9" id="KW-0133">Cell shape</keyword>
<dbReference type="InterPro" id="IPR018392">
    <property type="entry name" value="LysM"/>
</dbReference>
<keyword evidence="3" id="KW-0328">Glycosyltransferase</keyword>
<dbReference type="InterPro" id="IPR050979">
    <property type="entry name" value="LD-transpeptidase"/>
</dbReference>
<accession>A0A2N7PP16</accession>
<dbReference type="PANTHER" id="PTHR30582:SF24">
    <property type="entry name" value="L,D-TRANSPEPTIDASE ERFK_SRFK-RELATED"/>
    <property type="match status" value="1"/>
</dbReference>
<keyword evidence="7 9" id="KW-0573">Peptidoglycan synthesis</keyword>
<dbReference type="CDD" id="cd16913">
    <property type="entry name" value="YkuD_like"/>
    <property type="match status" value="1"/>
</dbReference>
<evidence type="ECO:0000256" key="4">
    <source>
        <dbReference type="ARBA" id="ARBA00022679"/>
    </source>
</evidence>
<name>A0A2N7PP16_9BACT</name>
<protein>
    <submittedName>
        <fullName evidence="12">Uncharacterized protein</fullName>
    </submittedName>
</protein>
<evidence type="ECO:0000256" key="6">
    <source>
        <dbReference type="ARBA" id="ARBA00022960"/>
    </source>
</evidence>
<feature type="domain" description="LysM" evidence="10">
    <location>
        <begin position="48"/>
        <end position="92"/>
    </location>
</feature>
<feature type="active site" description="Proton donor/acceptor" evidence="9">
    <location>
        <position position="197"/>
    </location>
</feature>
<dbReference type="SMART" id="SM00257">
    <property type="entry name" value="LysM"/>
    <property type="match status" value="1"/>
</dbReference>
<organism evidence="12 13">
    <name type="scientific">Thermodesulfobacterium geofontis</name>
    <dbReference type="NCBI Taxonomy" id="1295609"/>
    <lineage>
        <taxon>Bacteria</taxon>
        <taxon>Pseudomonadati</taxon>
        <taxon>Thermodesulfobacteriota</taxon>
        <taxon>Thermodesulfobacteria</taxon>
        <taxon>Thermodesulfobacteriales</taxon>
        <taxon>Thermodesulfobacteriaceae</taxon>
        <taxon>Thermodesulfobacterium</taxon>
    </lineage>
</organism>
<dbReference type="PROSITE" id="PS52029">
    <property type="entry name" value="LD_TPASE"/>
    <property type="match status" value="1"/>
</dbReference>
<dbReference type="InterPro" id="IPR036779">
    <property type="entry name" value="LysM_dom_sf"/>
</dbReference>
<evidence type="ECO:0000256" key="2">
    <source>
        <dbReference type="ARBA" id="ARBA00005992"/>
    </source>
</evidence>
<dbReference type="InterPro" id="IPR038063">
    <property type="entry name" value="Transpep_catalytic_dom"/>
</dbReference>
<keyword evidence="5" id="KW-0378">Hydrolase</keyword>
<proteinExistence type="inferred from homology"/>
<dbReference type="SUPFAM" id="SSF141523">
    <property type="entry name" value="L,D-transpeptidase catalytic domain-like"/>
    <property type="match status" value="1"/>
</dbReference>